<evidence type="ECO:0000313" key="1">
    <source>
        <dbReference type="EMBL" id="OZI70883.1"/>
    </source>
</evidence>
<dbReference type="Proteomes" id="UP000216429">
    <property type="component" value="Unassembled WGS sequence"/>
</dbReference>
<dbReference type="Gene3D" id="3.30.1540.10">
    <property type="entry name" value="formyl-coa transferase, domain 3"/>
    <property type="match status" value="1"/>
</dbReference>
<dbReference type="OrthoDB" id="5294844at2"/>
<protein>
    <submittedName>
        <fullName evidence="1">2-methylfumaryl-CoA isomerase</fullName>
    </submittedName>
</protein>
<dbReference type="RefSeq" id="WP_094814038.1">
    <property type="nucleotide sequence ID" value="NZ_NEVU01000003.1"/>
</dbReference>
<reference evidence="2" key="1">
    <citation type="submission" date="2017-05" db="EMBL/GenBank/DDBJ databases">
        <title>Complete and WGS of Bordetella genogroups.</title>
        <authorList>
            <person name="Spilker T."/>
            <person name="Lipuma J."/>
        </authorList>
    </citation>
    <scope>NUCLEOTIDE SEQUENCE [LARGE SCALE GENOMIC DNA]</scope>
    <source>
        <strain evidence="2">AU6712</strain>
    </source>
</reference>
<proteinExistence type="predicted"/>
<organism evidence="1 2">
    <name type="scientific">Bordetella genomosp. 12</name>
    <dbReference type="NCBI Taxonomy" id="463035"/>
    <lineage>
        <taxon>Bacteria</taxon>
        <taxon>Pseudomonadati</taxon>
        <taxon>Pseudomonadota</taxon>
        <taxon>Betaproteobacteria</taxon>
        <taxon>Burkholderiales</taxon>
        <taxon>Alcaligenaceae</taxon>
        <taxon>Bordetella</taxon>
    </lineage>
</organism>
<dbReference type="Gene3D" id="3.40.50.10540">
    <property type="entry name" value="Crotonobetainyl-coa:carnitine coa-transferase, domain 1"/>
    <property type="match status" value="1"/>
</dbReference>
<comment type="caution">
    <text evidence="1">The sequence shown here is derived from an EMBL/GenBank/DDBJ whole genome shotgun (WGS) entry which is preliminary data.</text>
</comment>
<dbReference type="EMBL" id="NEVU01000003">
    <property type="protein sequence ID" value="OZI70883.1"/>
    <property type="molecule type" value="Genomic_DNA"/>
</dbReference>
<accession>A0A261VCJ7</accession>
<dbReference type="AlphaFoldDB" id="A0A261VCJ7"/>
<dbReference type="InterPro" id="IPR044855">
    <property type="entry name" value="CoA-Trfase_III_dom3_sf"/>
</dbReference>
<evidence type="ECO:0000313" key="2">
    <source>
        <dbReference type="Proteomes" id="UP000216429"/>
    </source>
</evidence>
<dbReference type="PANTHER" id="PTHR48228:SF5">
    <property type="entry name" value="ALPHA-METHYLACYL-COA RACEMASE"/>
    <property type="match status" value="1"/>
</dbReference>
<dbReference type="SUPFAM" id="SSF89796">
    <property type="entry name" value="CoA-transferase family III (CaiB/BaiF)"/>
    <property type="match status" value="1"/>
</dbReference>
<keyword evidence="2" id="KW-1185">Reference proteome</keyword>
<dbReference type="InterPro" id="IPR023606">
    <property type="entry name" value="CoA-Trfase_III_dom_1_sf"/>
</dbReference>
<sequence>MFAPNTLTGLSIIELSAFVAAPLGGLTLAQLGADVIRIDPPRGGLDYHRWPLASDGSSLFWQGLNKAKRSAAIDTATPEGRELVQALIVAPEDNGNILLTNFPARGFLLYETLAAQCPRLIQLTITGDRLGRSAVDYTVNPRLGFPGLTGPQNDEQPCNHVLPAWDLITGHLAVIGILAAERSRRASGQGQSVALALEDAALAMSSHLGLLAEAQLGMQRQKYGNYLYGAFGRDFLTADQERIMVVGLTLKQWRALGQATGLQSELDALATELGLNFSQEGDRFRGREAIAERIAEWCARHSLTYIGPLFEQHGVCWSRYQSLQQGLQDSSPDGFMANPLLSMVIQPGAGPQLAAGMPLQFSAAGQQAARAAPVLGSSTAEILSTMLGLTDAQIGALAQRGIIMCAA</sequence>
<dbReference type="Pfam" id="PF02515">
    <property type="entry name" value="CoA_transf_3"/>
    <property type="match status" value="1"/>
</dbReference>
<name>A0A261VCJ7_9BORD</name>
<dbReference type="InterPro" id="IPR050509">
    <property type="entry name" value="CoA-transferase_III"/>
</dbReference>
<dbReference type="PANTHER" id="PTHR48228">
    <property type="entry name" value="SUCCINYL-COA--D-CITRAMALATE COA-TRANSFERASE"/>
    <property type="match status" value="1"/>
</dbReference>
<dbReference type="InterPro" id="IPR003673">
    <property type="entry name" value="CoA-Trfase_fam_III"/>
</dbReference>
<keyword evidence="1" id="KW-0413">Isomerase</keyword>
<dbReference type="GO" id="GO:0016853">
    <property type="term" value="F:isomerase activity"/>
    <property type="evidence" value="ECO:0007669"/>
    <property type="project" value="UniProtKB-KW"/>
</dbReference>
<gene>
    <name evidence="1" type="ORF">CAL22_13355</name>
</gene>